<proteinExistence type="inferred from homology"/>
<dbReference type="InterPro" id="IPR018338">
    <property type="entry name" value="Carbonic_anhydrase_a-class_CS"/>
</dbReference>
<dbReference type="HOGENOM" id="CLU_1549247_0_0_1"/>
<evidence type="ECO:0000313" key="7">
    <source>
        <dbReference type="Proteomes" id="UP000008744"/>
    </source>
</evidence>
<dbReference type="InterPro" id="IPR036398">
    <property type="entry name" value="CA_dom_sf"/>
</dbReference>
<keyword evidence="4" id="KW-0456">Lyase</keyword>
<organism evidence="7">
    <name type="scientific">Drosophila persimilis</name>
    <name type="common">Fruit fly</name>
    <dbReference type="NCBI Taxonomy" id="7234"/>
    <lineage>
        <taxon>Eukaryota</taxon>
        <taxon>Metazoa</taxon>
        <taxon>Ecdysozoa</taxon>
        <taxon>Arthropoda</taxon>
        <taxon>Hexapoda</taxon>
        <taxon>Insecta</taxon>
        <taxon>Pterygota</taxon>
        <taxon>Neoptera</taxon>
        <taxon>Endopterygota</taxon>
        <taxon>Diptera</taxon>
        <taxon>Brachycera</taxon>
        <taxon>Muscomorpha</taxon>
        <taxon>Ephydroidea</taxon>
        <taxon>Drosophilidae</taxon>
        <taxon>Drosophila</taxon>
        <taxon>Sophophora</taxon>
    </lineage>
</organism>
<evidence type="ECO:0000259" key="5">
    <source>
        <dbReference type="PROSITE" id="PS51144"/>
    </source>
</evidence>
<dbReference type="Pfam" id="PF00194">
    <property type="entry name" value="Carb_anhydrase"/>
    <property type="match status" value="1"/>
</dbReference>
<sequence>MFHVVRYFAKVSELSSPNPASFNYDKQGKDWQVEPGKQQSPIPLVQSEALRHEARQLVFFNYTKPLYKPYLTHNGHTVRMNISETVEKQNPALAGSNLKTVYLAQQLHFHWGSERSQGSEHTIDSQRYDGELHIVHRTSPTRAIRRQYIIQMVSWYWLSCCGARRFPKWSRQP</sequence>
<dbReference type="InterPro" id="IPR023561">
    <property type="entry name" value="Carbonic_anhydrase_a-class"/>
</dbReference>
<dbReference type="Gene3D" id="3.10.200.10">
    <property type="entry name" value="Alpha carbonic anhydrase"/>
    <property type="match status" value="1"/>
</dbReference>
<dbReference type="STRING" id="7234.B4GN31"/>
<dbReference type="PhylomeDB" id="B4GN31"/>
<dbReference type="SMART" id="SM01057">
    <property type="entry name" value="Carb_anhydrase"/>
    <property type="match status" value="1"/>
</dbReference>
<comment type="function">
    <text evidence="4">Reversible hydration of carbon dioxide.</text>
</comment>
<gene>
    <name evidence="6" type="primary">Dper\GL13560</name>
    <name evidence="6" type="ORF">Dper_GL13560</name>
</gene>
<dbReference type="GO" id="GO:0004089">
    <property type="term" value="F:carbonate dehydratase activity"/>
    <property type="evidence" value="ECO:0007669"/>
    <property type="project" value="UniProtKB-UniRule"/>
</dbReference>
<protein>
    <recommendedName>
        <fullName evidence="4">Carbonic anhydrase</fullName>
        <ecNumber evidence="4">4.2.1.1</ecNumber>
    </recommendedName>
</protein>
<dbReference type="EMBL" id="CH479186">
    <property type="protein sequence ID" value="EDW39157.1"/>
    <property type="molecule type" value="Genomic_DNA"/>
</dbReference>
<dbReference type="OMA" id="SEHSINC"/>
<keyword evidence="2 4" id="KW-0479">Metal-binding</keyword>
<dbReference type="PANTHER" id="PTHR18952:SF137">
    <property type="entry name" value="CARBONIC ANHYDRASE"/>
    <property type="match status" value="1"/>
</dbReference>
<dbReference type="PROSITE" id="PS51144">
    <property type="entry name" value="ALPHA_CA_2"/>
    <property type="match status" value="1"/>
</dbReference>
<dbReference type="PROSITE" id="PS00162">
    <property type="entry name" value="ALPHA_CA_1"/>
    <property type="match status" value="1"/>
</dbReference>
<dbReference type="eggNOG" id="KOG0382">
    <property type="taxonomic scope" value="Eukaryota"/>
</dbReference>
<feature type="domain" description="Alpha-carbonic anhydrase" evidence="5">
    <location>
        <begin position="20"/>
        <end position="173"/>
    </location>
</feature>
<evidence type="ECO:0000256" key="4">
    <source>
        <dbReference type="RuleBase" id="RU367011"/>
    </source>
</evidence>
<comment type="cofactor">
    <cofactor evidence="4">
        <name>Zn(2+)</name>
        <dbReference type="ChEBI" id="CHEBI:29105"/>
    </cofactor>
</comment>
<dbReference type="GO" id="GO:0008270">
    <property type="term" value="F:zinc ion binding"/>
    <property type="evidence" value="ECO:0007669"/>
    <property type="project" value="UniProtKB-UniRule"/>
</dbReference>
<dbReference type="OrthoDB" id="429145at2759"/>
<dbReference type="Proteomes" id="UP000008744">
    <property type="component" value="Unassembled WGS sequence"/>
</dbReference>
<comment type="similarity">
    <text evidence="1 4">Belongs to the alpha-carbonic anhydrase family.</text>
</comment>
<dbReference type="GO" id="GO:0005737">
    <property type="term" value="C:cytoplasm"/>
    <property type="evidence" value="ECO:0007669"/>
    <property type="project" value="TreeGrafter"/>
</dbReference>
<accession>B4GN31</accession>
<dbReference type="PANTHER" id="PTHR18952">
    <property type="entry name" value="CARBONIC ANHYDRASE"/>
    <property type="match status" value="1"/>
</dbReference>
<dbReference type="AlphaFoldDB" id="B4GN31"/>
<dbReference type="KEGG" id="dpe:6595279"/>
<evidence type="ECO:0000256" key="1">
    <source>
        <dbReference type="ARBA" id="ARBA00010718"/>
    </source>
</evidence>
<name>B4GN31_DROPE</name>
<evidence type="ECO:0000256" key="3">
    <source>
        <dbReference type="ARBA" id="ARBA00022833"/>
    </source>
</evidence>
<evidence type="ECO:0000256" key="2">
    <source>
        <dbReference type="ARBA" id="ARBA00022723"/>
    </source>
</evidence>
<dbReference type="SUPFAM" id="SSF51069">
    <property type="entry name" value="Carbonic anhydrase"/>
    <property type="match status" value="1"/>
</dbReference>
<dbReference type="EC" id="4.2.1.1" evidence="4"/>
<reference evidence="6 7" key="1">
    <citation type="journal article" date="2007" name="Nature">
        <title>Evolution of genes and genomes on the Drosophila phylogeny.</title>
        <authorList>
            <consortium name="Drosophila 12 Genomes Consortium"/>
            <person name="Clark A.G."/>
            <person name="Eisen M.B."/>
            <person name="Smith D.R."/>
            <person name="Bergman C.M."/>
            <person name="Oliver B."/>
            <person name="Markow T.A."/>
            <person name="Kaufman T.C."/>
            <person name="Kellis M."/>
            <person name="Gelbart W."/>
            <person name="Iyer V.N."/>
            <person name="Pollard D.A."/>
            <person name="Sackton T.B."/>
            <person name="Larracuente A.M."/>
            <person name="Singh N.D."/>
            <person name="Abad J.P."/>
            <person name="Abt D.N."/>
            <person name="Adryan B."/>
            <person name="Aguade M."/>
            <person name="Akashi H."/>
            <person name="Anderson W.W."/>
            <person name="Aquadro C.F."/>
            <person name="Ardell D.H."/>
            <person name="Arguello R."/>
            <person name="Artieri C.G."/>
            <person name="Barbash D.A."/>
            <person name="Barker D."/>
            <person name="Barsanti P."/>
            <person name="Batterham P."/>
            <person name="Batzoglou S."/>
            <person name="Begun D."/>
            <person name="Bhutkar A."/>
            <person name="Blanco E."/>
            <person name="Bosak S.A."/>
            <person name="Bradley R.K."/>
            <person name="Brand A.D."/>
            <person name="Brent M.R."/>
            <person name="Brooks A.N."/>
            <person name="Brown R.H."/>
            <person name="Butlin R.K."/>
            <person name="Caggese C."/>
            <person name="Calvi B.R."/>
            <person name="Bernardo de Carvalho A."/>
            <person name="Caspi A."/>
            <person name="Castrezana S."/>
            <person name="Celniker S.E."/>
            <person name="Chang J.L."/>
            <person name="Chapple C."/>
            <person name="Chatterji S."/>
            <person name="Chinwalla A."/>
            <person name="Civetta A."/>
            <person name="Clifton S.W."/>
            <person name="Comeron J.M."/>
            <person name="Costello J.C."/>
            <person name="Coyne J.A."/>
            <person name="Daub J."/>
            <person name="David R.G."/>
            <person name="Delcher A.L."/>
            <person name="Delehaunty K."/>
            <person name="Do C.B."/>
            <person name="Ebling H."/>
            <person name="Edwards K."/>
            <person name="Eickbush T."/>
            <person name="Evans J.D."/>
            <person name="Filipski A."/>
            <person name="Findeiss S."/>
            <person name="Freyhult E."/>
            <person name="Fulton L."/>
            <person name="Fulton R."/>
            <person name="Garcia A.C."/>
            <person name="Gardiner A."/>
            <person name="Garfield D.A."/>
            <person name="Garvin B.E."/>
            <person name="Gibson G."/>
            <person name="Gilbert D."/>
            <person name="Gnerre S."/>
            <person name="Godfrey J."/>
            <person name="Good R."/>
            <person name="Gotea V."/>
            <person name="Gravely B."/>
            <person name="Greenberg A.J."/>
            <person name="Griffiths-Jones S."/>
            <person name="Gross S."/>
            <person name="Guigo R."/>
            <person name="Gustafson E.A."/>
            <person name="Haerty W."/>
            <person name="Hahn M.W."/>
            <person name="Halligan D.L."/>
            <person name="Halpern A.L."/>
            <person name="Halter G.M."/>
            <person name="Han M.V."/>
            <person name="Heger A."/>
            <person name="Hillier L."/>
            <person name="Hinrichs A.S."/>
            <person name="Holmes I."/>
            <person name="Hoskins R.A."/>
            <person name="Hubisz M.J."/>
            <person name="Hultmark D."/>
            <person name="Huntley M.A."/>
            <person name="Jaffe D.B."/>
            <person name="Jagadeeshan S."/>
            <person name="Jeck W.R."/>
            <person name="Johnson J."/>
            <person name="Jones C.D."/>
            <person name="Jordan W.C."/>
            <person name="Karpen G.H."/>
            <person name="Kataoka E."/>
            <person name="Keightley P.D."/>
            <person name="Kheradpour P."/>
            <person name="Kirkness E.F."/>
            <person name="Koerich L.B."/>
            <person name="Kristiansen K."/>
            <person name="Kudrna D."/>
            <person name="Kulathinal R.J."/>
            <person name="Kumar S."/>
            <person name="Kwok R."/>
            <person name="Lander E."/>
            <person name="Langley C.H."/>
            <person name="Lapoint R."/>
            <person name="Lazzaro B.P."/>
            <person name="Lee S.J."/>
            <person name="Levesque L."/>
            <person name="Li R."/>
            <person name="Lin C.F."/>
            <person name="Lin M.F."/>
            <person name="Lindblad-Toh K."/>
            <person name="Llopart A."/>
            <person name="Long M."/>
            <person name="Low L."/>
            <person name="Lozovsky E."/>
            <person name="Lu J."/>
            <person name="Luo M."/>
            <person name="Machado C.A."/>
            <person name="Makalowski W."/>
            <person name="Marzo M."/>
            <person name="Matsuda M."/>
            <person name="Matzkin L."/>
            <person name="McAllister B."/>
            <person name="McBride C.S."/>
            <person name="McKernan B."/>
            <person name="McKernan K."/>
            <person name="Mendez-Lago M."/>
            <person name="Minx P."/>
            <person name="Mollenhauer M.U."/>
            <person name="Montooth K."/>
            <person name="Mount S.M."/>
            <person name="Mu X."/>
            <person name="Myers E."/>
            <person name="Negre B."/>
            <person name="Newfeld S."/>
            <person name="Nielsen R."/>
            <person name="Noor M.A."/>
            <person name="O'Grady P."/>
            <person name="Pachter L."/>
            <person name="Papaceit M."/>
            <person name="Parisi M.J."/>
            <person name="Parisi M."/>
            <person name="Parts L."/>
            <person name="Pedersen J.S."/>
            <person name="Pesole G."/>
            <person name="Phillippy A.M."/>
            <person name="Ponting C.P."/>
            <person name="Pop M."/>
            <person name="Porcelli D."/>
            <person name="Powell J.R."/>
            <person name="Prohaska S."/>
            <person name="Pruitt K."/>
            <person name="Puig M."/>
            <person name="Quesneville H."/>
            <person name="Ram K.R."/>
            <person name="Rand D."/>
            <person name="Rasmussen M.D."/>
            <person name="Reed L.K."/>
            <person name="Reenan R."/>
            <person name="Reily A."/>
            <person name="Remington K.A."/>
            <person name="Rieger T.T."/>
            <person name="Ritchie M.G."/>
            <person name="Robin C."/>
            <person name="Rogers Y.H."/>
            <person name="Rohde C."/>
            <person name="Rozas J."/>
            <person name="Rubenfield M.J."/>
            <person name="Ruiz A."/>
            <person name="Russo S."/>
            <person name="Salzberg S.L."/>
            <person name="Sanchez-Gracia A."/>
            <person name="Saranga D.J."/>
            <person name="Sato H."/>
            <person name="Schaeffer S.W."/>
            <person name="Schatz M.C."/>
            <person name="Schlenke T."/>
            <person name="Schwartz R."/>
            <person name="Segarra C."/>
            <person name="Singh R.S."/>
            <person name="Sirot L."/>
            <person name="Sirota M."/>
            <person name="Sisneros N.B."/>
            <person name="Smith C.D."/>
            <person name="Smith T.F."/>
            <person name="Spieth J."/>
            <person name="Stage D.E."/>
            <person name="Stark A."/>
            <person name="Stephan W."/>
            <person name="Strausberg R.L."/>
            <person name="Strempel S."/>
            <person name="Sturgill D."/>
            <person name="Sutton G."/>
            <person name="Sutton G.G."/>
            <person name="Tao W."/>
            <person name="Teichmann S."/>
            <person name="Tobari Y.N."/>
            <person name="Tomimura Y."/>
            <person name="Tsolas J.M."/>
            <person name="Valente V.L."/>
            <person name="Venter E."/>
            <person name="Venter J.C."/>
            <person name="Vicario S."/>
            <person name="Vieira F.G."/>
            <person name="Vilella A.J."/>
            <person name="Villasante A."/>
            <person name="Walenz B."/>
            <person name="Wang J."/>
            <person name="Wasserman M."/>
            <person name="Watts T."/>
            <person name="Wilson D."/>
            <person name="Wilson R.K."/>
            <person name="Wing R.A."/>
            <person name="Wolfner M.F."/>
            <person name="Wong A."/>
            <person name="Wong G.K."/>
            <person name="Wu C.I."/>
            <person name="Wu G."/>
            <person name="Yamamoto D."/>
            <person name="Yang H.P."/>
            <person name="Yang S.P."/>
            <person name="Yorke J.A."/>
            <person name="Yoshida K."/>
            <person name="Zdobnov E."/>
            <person name="Zhang P."/>
            <person name="Zhang Y."/>
            <person name="Zimin A.V."/>
            <person name="Baldwin J."/>
            <person name="Abdouelleil A."/>
            <person name="Abdulkadir J."/>
            <person name="Abebe A."/>
            <person name="Abera B."/>
            <person name="Abreu J."/>
            <person name="Acer S.C."/>
            <person name="Aftuck L."/>
            <person name="Alexander A."/>
            <person name="An P."/>
            <person name="Anderson E."/>
            <person name="Anderson S."/>
            <person name="Arachi H."/>
            <person name="Azer M."/>
            <person name="Bachantsang P."/>
            <person name="Barry A."/>
            <person name="Bayul T."/>
            <person name="Berlin A."/>
            <person name="Bessette D."/>
            <person name="Bloom T."/>
            <person name="Blye J."/>
            <person name="Boguslavskiy L."/>
            <person name="Bonnet C."/>
            <person name="Boukhgalter B."/>
            <person name="Bourzgui I."/>
            <person name="Brown A."/>
            <person name="Cahill P."/>
            <person name="Channer S."/>
            <person name="Cheshatsang Y."/>
            <person name="Chuda L."/>
            <person name="Citroen M."/>
            <person name="Collymore A."/>
            <person name="Cooke P."/>
            <person name="Costello M."/>
            <person name="D'Aco K."/>
            <person name="Daza R."/>
            <person name="De Haan G."/>
            <person name="DeGray S."/>
            <person name="DeMaso C."/>
            <person name="Dhargay N."/>
            <person name="Dooley K."/>
            <person name="Dooley E."/>
            <person name="Doricent M."/>
            <person name="Dorje P."/>
            <person name="Dorjee K."/>
            <person name="Dupes A."/>
            <person name="Elong R."/>
            <person name="Falk J."/>
            <person name="Farina A."/>
            <person name="Faro S."/>
            <person name="Ferguson D."/>
            <person name="Fisher S."/>
            <person name="Foley C.D."/>
            <person name="Franke A."/>
            <person name="Friedrich D."/>
            <person name="Gadbois L."/>
            <person name="Gearin G."/>
            <person name="Gearin C.R."/>
            <person name="Giannoukos G."/>
            <person name="Goode T."/>
            <person name="Graham J."/>
            <person name="Grandbois E."/>
            <person name="Grewal S."/>
            <person name="Gyaltsen K."/>
            <person name="Hafez N."/>
            <person name="Hagos B."/>
            <person name="Hall J."/>
            <person name="Henson C."/>
            <person name="Hollinger A."/>
            <person name="Honan T."/>
            <person name="Huard M.D."/>
            <person name="Hughes L."/>
            <person name="Hurhula B."/>
            <person name="Husby M.E."/>
            <person name="Kamat A."/>
            <person name="Kanga B."/>
            <person name="Kashin S."/>
            <person name="Khazanovich D."/>
            <person name="Kisner P."/>
            <person name="Lance K."/>
            <person name="Lara M."/>
            <person name="Lee W."/>
            <person name="Lennon N."/>
            <person name="Letendre F."/>
            <person name="LeVine R."/>
            <person name="Lipovsky A."/>
            <person name="Liu X."/>
            <person name="Liu J."/>
            <person name="Liu S."/>
            <person name="Lokyitsang T."/>
            <person name="Lokyitsang Y."/>
            <person name="Lubonja R."/>
            <person name="Lui A."/>
            <person name="MacDonald P."/>
            <person name="Magnisalis V."/>
            <person name="Maru K."/>
            <person name="Matthews C."/>
            <person name="McCusker W."/>
            <person name="McDonough S."/>
            <person name="Mehta T."/>
            <person name="Meldrim J."/>
            <person name="Meneus L."/>
            <person name="Mihai O."/>
            <person name="Mihalev A."/>
            <person name="Mihova T."/>
            <person name="Mittelman R."/>
            <person name="Mlenga V."/>
            <person name="Montmayeur A."/>
            <person name="Mulrain L."/>
            <person name="Navidi A."/>
            <person name="Naylor J."/>
            <person name="Negash T."/>
            <person name="Nguyen T."/>
            <person name="Nguyen N."/>
            <person name="Nicol R."/>
            <person name="Norbu C."/>
            <person name="Norbu N."/>
            <person name="Novod N."/>
            <person name="O'Neill B."/>
            <person name="Osman S."/>
            <person name="Markiewicz E."/>
            <person name="Oyono O.L."/>
            <person name="Patti C."/>
            <person name="Phunkhang P."/>
            <person name="Pierre F."/>
            <person name="Priest M."/>
            <person name="Raghuraman S."/>
            <person name="Rege F."/>
            <person name="Reyes R."/>
            <person name="Rise C."/>
            <person name="Rogov P."/>
            <person name="Ross K."/>
            <person name="Ryan E."/>
            <person name="Settipalli S."/>
            <person name="Shea T."/>
            <person name="Sherpa N."/>
            <person name="Shi L."/>
            <person name="Shih D."/>
            <person name="Sparrow T."/>
            <person name="Spaulding J."/>
            <person name="Stalker J."/>
            <person name="Stange-Thomann N."/>
            <person name="Stavropoulos S."/>
            <person name="Stone C."/>
            <person name="Strader C."/>
            <person name="Tesfaye S."/>
            <person name="Thomson T."/>
            <person name="Thoulutsang Y."/>
            <person name="Thoulutsang D."/>
            <person name="Topham K."/>
            <person name="Topping I."/>
            <person name="Tsamla T."/>
            <person name="Vassiliev H."/>
            <person name="Vo A."/>
            <person name="Wangchuk T."/>
            <person name="Wangdi T."/>
            <person name="Weiand M."/>
            <person name="Wilkinson J."/>
            <person name="Wilson A."/>
            <person name="Yadav S."/>
            <person name="Young G."/>
            <person name="Yu Q."/>
            <person name="Zembek L."/>
            <person name="Zhong D."/>
            <person name="Zimmer A."/>
            <person name="Zwirko Z."/>
            <person name="Jaffe D.B."/>
            <person name="Alvarez P."/>
            <person name="Brockman W."/>
            <person name="Butler J."/>
            <person name="Chin C."/>
            <person name="Gnerre S."/>
            <person name="Grabherr M."/>
            <person name="Kleber M."/>
            <person name="Mauceli E."/>
            <person name="MacCallum I."/>
        </authorList>
    </citation>
    <scope>NUCLEOTIDE SEQUENCE [LARGE SCALE GENOMIC DNA]</scope>
    <source>
        <strain evidence="7">MSH-3 / Tucson 14011-0111.49</strain>
    </source>
</reference>
<evidence type="ECO:0000313" key="6">
    <source>
        <dbReference type="EMBL" id="EDW39157.1"/>
    </source>
</evidence>
<keyword evidence="3 4" id="KW-0862">Zinc</keyword>
<comment type="catalytic activity">
    <reaction evidence="4">
        <text>hydrogencarbonate + H(+) = CO2 + H2O</text>
        <dbReference type="Rhea" id="RHEA:10748"/>
        <dbReference type="ChEBI" id="CHEBI:15377"/>
        <dbReference type="ChEBI" id="CHEBI:15378"/>
        <dbReference type="ChEBI" id="CHEBI:16526"/>
        <dbReference type="ChEBI" id="CHEBI:17544"/>
        <dbReference type="EC" id="4.2.1.1"/>
    </reaction>
</comment>
<dbReference type="InterPro" id="IPR001148">
    <property type="entry name" value="CA_dom"/>
</dbReference>
<keyword evidence="7" id="KW-1185">Reference proteome</keyword>